<reference evidence="4 5" key="1">
    <citation type="journal article" date="2012" name="Proc. Natl. Acad. Sci. U.S.A.">
        <title>Antigenic diversity is generated by distinct evolutionary mechanisms in African trypanosome species.</title>
        <authorList>
            <person name="Jackson A.P."/>
            <person name="Berry A."/>
            <person name="Aslett M."/>
            <person name="Allison H.C."/>
            <person name="Burton P."/>
            <person name="Vavrova-Anderson J."/>
            <person name="Brown R."/>
            <person name="Browne H."/>
            <person name="Corton N."/>
            <person name="Hauser H."/>
            <person name="Gamble J."/>
            <person name="Gilderthorp R."/>
            <person name="Marcello L."/>
            <person name="McQuillan J."/>
            <person name="Otto T.D."/>
            <person name="Quail M.A."/>
            <person name="Sanders M.J."/>
            <person name="van Tonder A."/>
            <person name="Ginger M.L."/>
            <person name="Field M.C."/>
            <person name="Barry J.D."/>
            <person name="Hertz-Fowler C."/>
            <person name="Berriman M."/>
        </authorList>
    </citation>
    <scope>NUCLEOTIDE SEQUENCE</scope>
    <source>
        <strain evidence="4 5">Y486</strain>
    </source>
</reference>
<accession>F9WKV4</accession>
<dbReference type="EMBL" id="CAEX01000459">
    <property type="protein sequence ID" value="CCD18134.1"/>
    <property type="molecule type" value="Genomic_DNA"/>
</dbReference>
<organism evidence="4 5">
    <name type="scientific">Trypanosoma vivax (strain Y486)</name>
    <dbReference type="NCBI Taxonomy" id="1055687"/>
    <lineage>
        <taxon>Eukaryota</taxon>
        <taxon>Discoba</taxon>
        <taxon>Euglenozoa</taxon>
        <taxon>Kinetoplastea</taxon>
        <taxon>Metakinetoplastina</taxon>
        <taxon>Trypanosomatida</taxon>
        <taxon>Trypanosomatidae</taxon>
        <taxon>Trypanosoma</taxon>
        <taxon>Duttonella</taxon>
    </lineage>
</organism>
<evidence type="ECO:0000313" key="4">
    <source>
        <dbReference type="EMBL" id="CCD18134.1"/>
    </source>
</evidence>
<feature type="compositionally biased region" description="Polar residues" evidence="2">
    <location>
        <begin position="295"/>
        <end position="319"/>
    </location>
</feature>
<feature type="compositionally biased region" description="Basic residues" evidence="2">
    <location>
        <begin position="320"/>
        <end position="332"/>
    </location>
</feature>
<evidence type="ECO:0000256" key="1">
    <source>
        <dbReference type="SAM" id="Coils"/>
    </source>
</evidence>
<proteinExistence type="predicted"/>
<name>F9WKV4_TRYVY</name>
<dbReference type="Proteomes" id="UP000009027">
    <property type="component" value="Unassembled WGS sequence"/>
</dbReference>
<feature type="signal peptide" evidence="3">
    <location>
        <begin position="1"/>
        <end position="18"/>
    </location>
</feature>
<sequence length="332" mass="35382">MLAAWRAVCLAALSAALAATLATGNDAGAGVTVRDFGLVCNVFRNVLQARGVAKAQKARADEVALAIEHAWLGEAREDLEEDVVVTEAADAQTRKAEAKRLKGQAEELAEKIDALRYSAILGDKSNNQPDKAEDKSNVLFGKIAGRGNAKTGFADAQSGAALSNDMMWLCNVAAATAPSNTQQFKSEGDNACPCTKDGKAAQYLKSGEFWKKLKAASGSESAGDIAQEWTVAKKICLKGEEETTLTKDQTRKPLSAAHDLSTAVTRVMAAINTDGQREPANEFCLGQRKNSQTCVGQHTQQHASATITARDTYHGQTKSPKWKPSSKHCKTS</sequence>
<feature type="chain" id="PRO_5003394849" evidence="3">
    <location>
        <begin position="19"/>
        <end position="332"/>
    </location>
</feature>
<feature type="region of interest" description="Disordered" evidence="2">
    <location>
        <begin position="295"/>
        <end position="332"/>
    </location>
</feature>
<keyword evidence="3" id="KW-0732">Signal</keyword>
<evidence type="ECO:0000313" key="5">
    <source>
        <dbReference type="Proteomes" id="UP000009027"/>
    </source>
</evidence>
<keyword evidence="1" id="KW-0175">Coiled coil</keyword>
<feature type="coiled-coil region" evidence="1">
    <location>
        <begin position="88"/>
        <end position="118"/>
    </location>
</feature>
<evidence type="ECO:0000256" key="3">
    <source>
        <dbReference type="SAM" id="SignalP"/>
    </source>
</evidence>
<gene>
    <name evidence="4" type="ORF">TvY486_0007670</name>
</gene>
<keyword evidence="5" id="KW-1185">Reference proteome</keyword>
<protein>
    <submittedName>
        <fullName evidence="4">Uncharacterized protein</fullName>
    </submittedName>
</protein>
<dbReference type="AlphaFoldDB" id="F9WKV4"/>
<evidence type="ECO:0000256" key="2">
    <source>
        <dbReference type="SAM" id="MobiDB-lite"/>
    </source>
</evidence>
<dbReference type="VEuPathDB" id="TriTrypDB:TvY486_0007670"/>